<keyword evidence="1" id="KW-1185">Reference proteome</keyword>
<dbReference type="OMA" id="LMMHGVI"/>
<proteinExistence type="predicted"/>
<reference evidence="2" key="1">
    <citation type="submission" date="2025-08" db="UniProtKB">
        <authorList>
            <consortium name="RefSeq"/>
        </authorList>
    </citation>
    <scope>IDENTIFICATION</scope>
    <source>
        <strain evidence="2">15085-1641.00</strain>
        <tissue evidence="2">Whole body</tissue>
    </source>
</reference>
<evidence type="ECO:0000313" key="2">
    <source>
        <dbReference type="RefSeq" id="XP_023176941.1"/>
    </source>
</evidence>
<dbReference type="GeneID" id="111603537"/>
<dbReference type="RefSeq" id="XP_023176941.1">
    <property type="nucleotide sequence ID" value="XM_023321173.2"/>
</dbReference>
<gene>
    <name evidence="2" type="primary">LOC111603537</name>
</gene>
<dbReference type="OrthoDB" id="7829639at2759"/>
<sequence length="127" mass="15321">MAHGIITAEQLMHHRHIAQQIINFRKHWKENYSWYPEAQTQQYSRFNDIYKESIAKYGEEEFKKYAVMKRLRGIHTAVIDTRKREAEQKKWCYPMNYMQGIKPSVTTNGDYSLIPPAHHHFCQKHTR</sequence>
<dbReference type="Proteomes" id="UP000504633">
    <property type="component" value="Unplaced"/>
</dbReference>
<dbReference type="AlphaFoldDB" id="A0A6J1M9F0"/>
<name>A0A6J1M9F0_DROHY</name>
<accession>A0A6J1M9F0</accession>
<protein>
    <submittedName>
        <fullName evidence="2">Uncharacterized protein LOC111603537</fullName>
    </submittedName>
</protein>
<dbReference type="KEGG" id="dhe:111603537"/>
<organism evidence="1 2">
    <name type="scientific">Drosophila hydei</name>
    <name type="common">Fruit fly</name>
    <dbReference type="NCBI Taxonomy" id="7224"/>
    <lineage>
        <taxon>Eukaryota</taxon>
        <taxon>Metazoa</taxon>
        <taxon>Ecdysozoa</taxon>
        <taxon>Arthropoda</taxon>
        <taxon>Hexapoda</taxon>
        <taxon>Insecta</taxon>
        <taxon>Pterygota</taxon>
        <taxon>Neoptera</taxon>
        <taxon>Endopterygota</taxon>
        <taxon>Diptera</taxon>
        <taxon>Brachycera</taxon>
        <taxon>Muscomorpha</taxon>
        <taxon>Ephydroidea</taxon>
        <taxon>Drosophilidae</taxon>
        <taxon>Drosophila</taxon>
    </lineage>
</organism>
<evidence type="ECO:0000313" key="1">
    <source>
        <dbReference type="Proteomes" id="UP000504633"/>
    </source>
</evidence>